<proteinExistence type="predicted"/>
<gene>
    <name evidence="2" type="ORF">HNR61_009244</name>
</gene>
<evidence type="ECO:0000313" key="3">
    <source>
        <dbReference type="Proteomes" id="UP000572680"/>
    </source>
</evidence>
<dbReference type="AlphaFoldDB" id="A0A7W3QSB3"/>
<dbReference type="InterPro" id="IPR007278">
    <property type="entry name" value="DUF397"/>
</dbReference>
<feature type="domain" description="DUF397" evidence="1">
    <location>
        <begin position="50"/>
        <end position="102"/>
    </location>
</feature>
<comment type="caution">
    <text evidence="2">The sequence shown here is derived from an EMBL/GenBank/DDBJ whole genome shotgun (WGS) entry which is preliminary data.</text>
</comment>
<dbReference type="RefSeq" id="WP_182849360.1">
    <property type="nucleotide sequence ID" value="NZ_BAAALP010000061.1"/>
</dbReference>
<organism evidence="2 3">
    <name type="scientific">Actinomadura namibiensis</name>
    <dbReference type="NCBI Taxonomy" id="182080"/>
    <lineage>
        <taxon>Bacteria</taxon>
        <taxon>Bacillati</taxon>
        <taxon>Actinomycetota</taxon>
        <taxon>Actinomycetes</taxon>
        <taxon>Streptosporangiales</taxon>
        <taxon>Thermomonosporaceae</taxon>
        <taxon>Actinomadura</taxon>
    </lineage>
</organism>
<sequence>MNTPDLSTVQWRKSSWSDNTGGQCIELGGVWRKSSYSSNTGGQCIELGSGWSKSSHSGDTGGACVELASFAPTVAVRDSKDPNGPKLLFPAAQMDAFFQQIKTGGFGA</sequence>
<dbReference type="Pfam" id="PF04149">
    <property type="entry name" value="DUF397"/>
    <property type="match status" value="2"/>
</dbReference>
<keyword evidence="3" id="KW-1185">Reference proteome</keyword>
<name>A0A7W3QSB3_ACTNM</name>
<dbReference type="Proteomes" id="UP000572680">
    <property type="component" value="Unassembled WGS sequence"/>
</dbReference>
<evidence type="ECO:0000259" key="1">
    <source>
        <dbReference type="Pfam" id="PF04149"/>
    </source>
</evidence>
<reference evidence="2 3" key="1">
    <citation type="submission" date="2020-08" db="EMBL/GenBank/DDBJ databases">
        <title>Genomic Encyclopedia of Type Strains, Phase IV (KMG-IV): sequencing the most valuable type-strain genomes for metagenomic binning, comparative biology and taxonomic classification.</title>
        <authorList>
            <person name="Goeker M."/>
        </authorList>
    </citation>
    <scope>NUCLEOTIDE SEQUENCE [LARGE SCALE GENOMIC DNA]</scope>
    <source>
        <strain evidence="2 3">DSM 44197</strain>
    </source>
</reference>
<feature type="domain" description="DUF397" evidence="1">
    <location>
        <begin position="30"/>
        <end position="47"/>
    </location>
</feature>
<dbReference type="EMBL" id="JACJIA010000025">
    <property type="protein sequence ID" value="MBA8957551.1"/>
    <property type="molecule type" value="Genomic_DNA"/>
</dbReference>
<accession>A0A7W3QSB3</accession>
<protein>
    <recommendedName>
        <fullName evidence="1">DUF397 domain-containing protein</fullName>
    </recommendedName>
</protein>
<evidence type="ECO:0000313" key="2">
    <source>
        <dbReference type="EMBL" id="MBA8957551.1"/>
    </source>
</evidence>